<dbReference type="InterPro" id="IPR057774">
    <property type="entry name" value="D8C_UMOD/GP2/OIT3-like"/>
</dbReference>
<sequence length="192" mass="21705">MSLNLQPGCATLWVLLLILQTAAAQQECSSSGHQILQNSYRSLDFDSLKLQQSAIHDVICDHSLSPGWYRFMIFDKPAEMPTKCVEMNHCGTQAPVWLSLRDSETLPPPGEIRHLTACATWQFFFSSTKDCCLFRIPVSVRNCGDFFVYLLQPTQGCMGYCAEGMRVTCNASVFYYHEKSTIQSDYRVCQCS</sequence>
<reference evidence="5" key="2">
    <citation type="submission" date="2021-03" db="UniProtKB">
        <authorList>
            <consortium name="Ensembl"/>
        </authorList>
    </citation>
    <scope>IDENTIFICATION</scope>
</reference>
<dbReference type="PANTHER" id="PTHR14949">
    <property type="entry name" value="EGF-LIKE-DOMAIN, MULTIPLE 7, 8"/>
    <property type="match status" value="1"/>
</dbReference>
<accession>A0A803JBT4</accession>
<keyword evidence="2" id="KW-1015">Disulfide bond</keyword>
<dbReference type="PANTHER" id="PTHR14949:SF53">
    <property type="entry name" value="VON WILLEBRAND FACTOR D AND EGF DOMAIN-CONTAINING PROTEIN"/>
    <property type="match status" value="1"/>
</dbReference>
<feature type="chain" id="PRO_5030764503" description="UMOD/GP2/OIT3-like D8C domain-containing protein" evidence="3">
    <location>
        <begin position="25"/>
        <end position="192"/>
    </location>
</feature>
<reference evidence="5" key="1">
    <citation type="journal article" date="2010" name="Science">
        <title>The genome of the Western clawed frog Xenopus tropicalis.</title>
        <authorList>
            <person name="Hellsten U."/>
            <person name="Harland R.M."/>
            <person name="Gilchrist M.J."/>
            <person name="Hendrix D."/>
            <person name="Jurka J."/>
            <person name="Kapitonov V."/>
            <person name="Ovcharenko I."/>
            <person name="Putnam N.H."/>
            <person name="Shu S."/>
            <person name="Taher L."/>
            <person name="Blitz I.L."/>
            <person name="Blumberg B."/>
            <person name="Dichmann D.S."/>
            <person name="Dubchak I."/>
            <person name="Amaya E."/>
            <person name="Detter J.C."/>
            <person name="Fletcher R."/>
            <person name="Gerhard D.S."/>
            <person name="Goodstein D."/>
            <person name="Graves T."/>
            <person name="Grigoriev I.V."/>
            <person name="Grimwood J."/>
            <person name="Kawashima T."/>
            <person name="Lindquist E."/>
            <person name="Lucas S.M."/>
            <person name="Mead P.E."/>
            <person name="Mitros T."/>
            <person name="Ogino H."/>
            <person name="Ohta Y."/>
            <person name="Poliakov A.V."/>
            <person name="Pollet N."/>
            <person name="Robert J."/>
            <person name="Salamov A."/>
            <person name="Sater A.K."/>
            <person name="Schmutz J."/>
            <person name="Terry A."/>
            <person name="Vize P.D."/>
            <person name="Warren W.C."/>
            <person name="Wells D."/>
            <person name="Wills A."/>
            <person name="Wilson R.K."/>
            <person name="Zimmerman L.B."/>
            <person name="Zorn A.M."/>
            <person name="Grainger R."/>
            <person name="Grammer T."/>
            <person name="Khokha M.K."/>
            <person name="Richardson P.M."/>
            <person name="Rokhsar D.S."/>
        </authorList>
    </citation>
    <scope>NUCLEOTIDE SEQUENCE [LARGE SCALE GENOMIC DNA]</scope>
    <source>
        <strain evidence="5">Nigerian</strain>
    </source>
</reference>
<organism evidence="5">
    <name type="scientific">Xenopus tropicalis</name>
    <name type="common">Western clawed frog</name>
    <name type="synonym">Silurana tropicalis</name>
    <dbReference type="NCBI Taxonomy" id="8364"/>
    <lineage>
        <taxon>Eukaryota</taxon>
        <taxon>Metazoa</taxon>
        <taxon>Chordata</taxon>
        <taxon>Craniata</taxon>
        <taxon>Vertebrata</taxon>
        <taxon>Euteleostomi</taxon>
        <taxon>Amphibia</taxon>
        <taxon>Batrachia</taxon>
        <taxon>Anura</taxon>
        <taxon>Pipoidea</taxon>
        <taxon>Pipidae</taxon>
        <taxon>Xenopodinae</taxon>
        <taxon>Xenopus</taxon>
        <taxon>Silurana</taxon>
    </lineage>
</organism>
<evidence type="ECO:0000256" key="1">
    <source>
        <dbReference type="ARBA" id="ARBA00022729"/>
    </source>
</evidence>
<dbReference type="Ensembl" id="ENSXETT00000116792">
    <property type="protein sequence ID" value="ENSXETP00000105316"/>
    <property type="gene ID" value="ENSXETG00000045550"/>
</dbReference>
<protein>
    <recommendedName>
        <fullName evidence="4">UMOD/GP2/OIT3-like D8C domain-containing protein</fullName>
    </recommendedName>
</protein>
<evidence type="ECO:0000256" key="3">
    <source>
        <dbReference type="SAM" id="SignalP"/>
    </source>
</evidence>
<evidence type="ECO:0000313" key="5">
    <source>
        <dbReference type="Ensembl" id="ENSXETP00000105316"/>
    </source>
</evidence>
<dbReference type="GeneTree" id="ENSGT00940000166910"/>
<dbReference type="InterPro" id="IPR050969">
    <property type="entry name" value="Dev_Signal_Modulators"/>
</dbReference>
<dbReference type="InParanoid" id="A0A803JBT4"/>
<dbReference type="AlphaFoldDB" id="A0A803JBT4"/>
<proteinExistence type="predicted"/>
<feature type="domain" description="UMOD/GP2/OIT3-like D8C" evidence="4">
    <location>
        <begin position="69"/>
        <end position="162"/>
    </location>
</feature>
<evidence type="ECO:0000256" key="2">
    <source>
        <dbReference type="ARBA" id="ARBA00023157"/>
    </source>
</evidence>
<evidence type="ECO:0000259" key="4">
    <source>
        <dbReference type="Pfam" id="PF23283"/>
    </source>
</evidence>
<name>A0A803JBT4_XENTR</name>
<keyword evidence="1 3" id="KW-0732">Signal</keyword>
<feature type="signal peptide" evidence="3">
    <location>
        <begin position="1"/>
        <end position="24"/>
    </location>
</feature>
<dbReference type="Pfam" id="PF23283">
    <property type="entry name" value="D8C_UMOD"/>
    <property type="match status" value="1"/>
</dbReference>